<dbReference type="AlphaFoldDB" id="A0A0D0C7G4"/>
<dbReference type="InterPro" id="IPR011009">
    <property type="entry name" value="Kinase-like_dom_sf"/>
</dbReference>
<accession>A0A0D0C7G4</accession>
<keyword evidence="3" id="KW-1185">Reference proteome</keyword>
<evidence type="ECO:0000256" key="1">
    <source>
        <dbReference type="SAM" id="MobiDB-lite"/>
    </source>
</evidence>
<reference evidence="2 3" key="1">
    <citation type="submission" date="2014-04" db="EMBL/GenBank/DDBJ databases">
        <title>Evolutionary Origins and Diversification of the Mycorrhizal Mutualists.</title>
        <authorList>
            <consortium name="DOE Joint Genome Institute"/>
            <consortium name="Mycorrhizal Genomics Consortium"/>
            <person name="Kohler A."/>
            <person name="Kuo A."/>
            <person name="Nagy L.G."/>
            <person name="Floudas D."/>
            <person name="Copeland A."/>
            <person name="Barry K.W."/>
            <person name="Cichocki N."/>
            <person name="Veneault-Fourrey C."/>
            <person name="LaButti K."/>
            <person name="Lindquist E.A."/>
            <person name="Lipzen A."/>
            <person name="Lundell T."/>
            <person name="Morin E."/>
            <person name="Murat C."/>
            <person name="Riley R."/>
            <person name="Ohm R."/>
            <person name="Sun H."/>
            <person name="Tunlid A."/>
            <person name="Henrissat B."/>
            <person name="Grigoriev I.V."/>
            <person name="Hibbett D.S."/>
            <person name="Martin F."/>
        </authorList>
    </citation>
    <scope>NUCLEOTIDE SEQUENCE [LARGE SCALE GENOMIC DNA]</scope>
    <source>
        <strain evidence="2 3">FD-317 M1</strain>
    </source>
</reference>
<dbReference type="OrthoDB" id="4062651at2759"/>
<evidence type="ECO:0000313" key="2">
    <source>
        <dbReference type="EMBL" id="KIK64116.1"/>
    </source>
</evidence>
<dbReference type="HOGENOM" id="CLU_523794_0_0_1"/>
<gene>
    <name evidence="2" type="ORF">GYMLUDRAFT_57130</name>
</gene>
<sequence length="520" mass="58562">MSGSNALPEIEILVYVDSTGSTEAAVVLPYTLSSNTTLNTLRRELRKAAGGLSGDFLQASDCSCFTAPFPVEGRRARVLENRICDSSRLIWSITLIRFNSWFNLTKCRSLTWSKERKLEEVEDQPEDNREQKRARPGIGDDQTIYNRSLQLVRRAMLNHRRNCPGYIGRPDYTTSGPPISIFHPAFEEFKDELEQDIEPSPEFIELAHDFIVASLQIYPDEASRAEAVEPILGQLLDRGITPVLHHDKSAGDGSVIVEIHFKGAPVPLKILIFEFINEFGSGVGDPTVQAGLTARKVWAQTKLDSVRDRRCCPVFLVTVPGPYVIISGSVFAERFILEPLIPIVYSSPKEPSTLYYMETVPTLRRPTSDHGAPNVPEAKQLMLTMHVFPDNPWCAIFWGSIGVQDVVFVKFVPTYGEDAHRYMAEHGLAPNLRFCMRIPGGLIMVMDYIEGVIVLHEFSGAVPPYIVQRIDWGIDVLHKDGFVFGDLRKANIMIPTNDQCKIMFVDFDWSRKEGQVRYPL</sequence>
<dbReference type="EMBL" id="KN834762">
    <property type="protein sequence ID" value="KIK64116.1"/>
    <property type="molecule type" value="Genomic_DNA"/>
</dbReference>
<proteinExistence type="predicted"/>
<organism evidence="2 3">
    <name type="scientific">Collybiopsis luxurians FD-317 M1</name>
    <dbReference type="NCBI Taxonomy" id="944289"/>
    <lineage>
        <taxon>Eukaryota</taxon>
        <taxon>Fungi</taxon>
        <taxon>Dikarya</taxon>
        <taxon>Basidiomycota</taxon>
        <taxon>Agaricomycotina</taxon>
        <taxon>Agaricomycetes</taxon>
        <taxon>Agaricomycetidae</taxon>
        <taxon>Agaricales</taxon>
        <taxon>Marasmiineae</taxon>
        <taxon>Omphalotaceae</taxon>
        <taxon>Collybiopsis</taxon>
        <taxon>Collybiopsis luxurians</taxon>
    </lineage>
</organism>
<evidence type="ECO:0000313" key="3">
    <source>
        <dbReference type="Proteomes" id="UP000053593"/>
    </source>
</evidence>
<protein>
    <submittedName>
        <fullName evidence="2">Uncharacterized protein</fullName>
    </submittedName>
</protein>
<name>A0A0D0C7G4_9AGAR</name>
<dbReference type="Proteomes" id="UP000053593">
    <property type="component" value="Unassembled WGS sequence"/>
</dbReference>
<dbReference type="SUPFAM" id="SSF56112">
    <property type="entry name" value="Protein kinase-like (PK-like)"/>
    <property type="match status" value="1"/>
</dbReference>
<feature type="region of interest" description="Disordered" evidence="1">
    <location>
        <begin position="118"/>
        <end position="141"/>
    </location>
</feature>